<sequence length="309" mass="34940">MPVLFDRPDGDQRSVTVSLTDHEWGKLGTKNACLLRFQVDFRYGRDQRFREARIELLFSATDGENPEIKNYGPVRLESEPTKEEHVNSTNGQVAVSVPTIQGVEATIGANRQSSWTQLHSGKVQGHRKLQKGSTRQDALSFQMEEDGRAKAGVPRIVRAAVVVETDSDFTVSAVKPWTNPYGFAWTPHNKKLQVDNPVPVPFEEGKQDFSGLTSDDWNNMVLLGSGPQLLNNSGSEIDIAAGPSDYPAPTLPEFKWSKEHTRWYYQNGSTWVWVQGPWGQMEDAILGWQRHPDKMDRYYDGENWKDFGQ</sequence>
<gene>
    <name evidence="1" type="ORF">BU26DRAFT_604675</name>
</gene>
<dbReference type="RefSeq" id="XP_033683690.1">
    <property type="nucleotide sequence ID" value="XM_033835540.1"/>
</dbReference>
<dbReference type="OrthoDB" id="3747593at2759"/>
<evidence type="ECO:0000313" key="1">
    <source>
        <dbReference type="EMBL" id="KAF2248686.1"/>
    </source>
</evidence>
<dbReference type="AlphaFoldDB" id="A0A6A6IE29"/>
<accession>A0A6A6IE29</accession>
<reference evidence="1" key="1">
    <citation type="journal article" date="2020" name="Stud. Mycol.">
        <title>101 Dothideomycetes genomes: a test case for predicting lifestyles and emergence of pathogens.</title>
        <authorList>
            <person name="Haridas S."/>
            <person name="Albert R."/>
            <person name="Binder M."/>
            <person name="Bloem J."/>
            <person name="Labutti K."/>
            <person name="Salamov A."/>
            <person name="Andreopoulos B."/>
            <person name="Baker S."/>
            <person name="Barry K."/>
            <person name="Bills G."/>
            <person name="Bluhm B."/>
            <person name="Cannon C."/>
            <person name="Castanera R."/>
            <person name="Culley D."/>
            <person name="Daum C."/>
            <person name="Ezra D."/>
            <person name="Gonzalez J."/>
            <person name="Henrissat B."/>
            <person name="Kuo A."/>
            <person name="Liang C."/>
            <person name="Lipzen A."/>
            <person name="Lutzoni F."/>
            <person name="Magnuson J."/>
            <person name="Mondo S."/>
            <person name="Nolan M."/>
            <person name="Ohm R."/>
            <person name="Pangilinan J."/>
            <person name="Park H.-J."/>
            <person name="Ramirez L."/>
            <person name="Alfaro M."/>
            <person name="Sun H."/>
            <person name="Tritt A."/>
            <person name="Yoshinaga Y."/>
            <person name="Zwiers L.-H."/>
            <person name="Turgeon B."/>
            <person name="Goodwin S."/>
            <person name="Spatafora J."/>
            <person name="Crous P."/>
            <person name="Grigoriev I."/>
        </authorList>
    </citation>
    <scope>NUCLEOTIDE SEQUENCE</scope>
    <source>
        <strain evidence="1">CBS 122368</strain>
    </source>
</reference>
<dbReference type="EMBL" id="ML987195">
    <property type="protein sequence ID" value="KAF2248686.1"/>
    <property type="molecule type" value="Genomic_DNA"/>
</dbReference>
<name>A0A6A6IE29_9PLEO</name>
<dbReference type="Proteomes" id="UP000800094">
    <property type="component" value="Unassembled WGS sequence"/>
</dbReference>
<keyword evidence="2" id="KW-1185">Reference proteome</keyword>
<dbReference type="GeneID" id="54588870"/>
<protein>
    <submittedName>
        <fullName evidence="1">Uncharacterized protein</fullName>
    </submittedName>
</protein>
<evidence type="ECO:0000313" key="2">
    <source>
        <dbReference type="Proteomes" id="UP000800094"/>
    </source>
</evidence>
<organism evidence="1 2">
    <name type="scientific">Trematosphaeria pertusa</name>
    <dbReference type="NCBI Taxonomy" id="390896"/>
    <lineage>
        <taxon>Eukaryota</taxon>
        <taxon>Fungi</taxon>
        <taxon>Dikarya</taxon>
        <taxon>Ascomycota</taxon>
        <taxon>Pezizomycotina</taxon>
        <taxon>Dothideomycetes</taxon>
        <taxon>Pleosporomycetidae</taxon>
        <taxon>Pleosporales</taxon>
        <taxon>Massarineae</taxon>
        <taxon>Trematosphaeriaceae</taxon>
        <taxon>Trematosphaeria</taxon>
    </lineage>
</organism>
<proteinExistence type="predicted"/>